<dbReference type="EMBL" id="CABVPN010000007">
    <property type="protein sequence ID" value="VWB38920.1"/>
    <property type="molecule type" value="Genomic_DNA"/>
</dbReference>
<accession>A0A6P2J6V2</accession>
<keyword evidence="2" id="KW-1185">Reference proteome</keyword>
<organism evidence="1 2">
    <name type="scientific">Burkholderia diffusa</name>
    <dbReference type="NCBI Taxonomy" id="488732"/>
    <lineage>
        <taxon>Bacteria</taxon>
        <taxon>Pseudomonadati</taxon>
        <taxon>Pseudomonadota</taxon>
        <taxon>Betaproteobacteria</taxon>
        <taxon>Burkholderiales</taxon>
        <taxon>Burkholderiaceae</taxon>
        <taxon>Burkholderia</taxon>
        <taxon>Burkholderia cepacia complex</taxon>
    </lineage>
</organism>
<name>A0A6P2J6V2_9BURK</name>
<gene>
    <name evidence="1" type="ORF">BDI24065_01725</name>
</gene>
<protein>
    <submittedName>
        <fullName evidence="1">Uncharacterized protein</fullName>
    </submittedName>
</protein>
<dbReference type="Proteomes" id="UP000494125">
    <property type="component" value="Unassembled WGS sequence"/>
</dbReference>
<reference evidence="1 2" key="1">
    <citation type="submission" date="2019-09" db="EMBL/GenBank/DDBJ databases">
        <authorList>
            <person name="Depoorter E."/>
        </authorList>
    </citation>
    <scope>NUCLEOTIDE SEQUENCE [LARGE SCALE GENOMIC DNA]</scope>
    <source>
        <strain evidence="1">LMG 24065</strain>
    </source>
</reference>
<proteinExistence type="predicted"/>
<dbReference type="AlphaFoldDB" id="A0A6P2J6V2"/>
<evidence type="ECO:0000313" key="1">
    <source>
        <dbReference type="EMBL" id="VWB38920.1"/>
    </source>
</evidence>
<evidence type="ECO:0000313" key="2">
    <source>
        <dbReference type="Proteomes" id="UP000494125"/>
    </source>
</evidence>
<sequence length="45" mass="4878">MLPVGVPLLVLACIDVAACITLVQNVQRRAVTDMTFYTPECDTPV</sequence>